<feature type="domain" description="AB hydrolase-1" evidence="2">
    <location>
        <begin position="56"/>
        <end position="267"/>
    </location>
</feature>
<feature type="transmembrane region" description="Helical" evidence="1">
    <location>
        <begin position="113"/>
        <end position="135"/>
    </location>
</feature>
<dbReference type="KEGG" id="cthd:CDO33_12080"/>
<proteinExistence type="predicted"/>
<sequence length="287" mass="32324">MTNSFAFKTMEGRNAVYKIYDTFLGSMRIPNEQIYVDTRFGKAFVIAAGKKDAPALVLLHGSGFNSVMWIEDMEKYSQYYRVYAVDLQGEPGKSDGKQLPFEGSDFDNWLLDVFMGLSIQKASIVGISLGAWLALKFSIANPQRVNKLVLLCPAGISALKASFAYVSLFYLLSGEKGIERLYRKVNGGKPIPQVIMDYQKLIGKHFNFRREKIPLFTDAELSRVTMPSLLFVGRKDIMFHSMKIAQRYKKLVPNAKVTVLQDKGHTLVGLKDEILEFLLHEGSTAKL</sequence>
<dbReference type="Proteomes" id="UP000236151">
    <property type="component" value="Unassembled WGS sequence"/>
</dbReference>
<dbReference type="InterPro" id="IPR000073">
    <property type="entry name" value="AB_hydrolase_1"/>
</dbReference>
<gene>
    <name evidence="3" type="ORF">CDQ84_16070</name>
</gene>
<evidence type="ECO:0000256" key="1">
    <source>
        <dbReference type="SAM" id="Phobius"/>
    </source>
</evidence>
<dbReference type="AlphaFoldDB" id="A0A2K2FAZ2"/>
<name>A0A2K2FAZ2_9CLOT</name>
<dbReference type="RefSeq" id="WP_103082757.1">
    <property type="nucleotide sequence ID" value="NZ_CP021850.1"/>
</dbReference>
<evidence type="ECO:0000313" key="4">
    <source>
        <dbReference type="Proteomes" id="UP000236151"/>
    </source>
</evidence>
<comment type="caution">
    <text evidence="3">The sequence shown here is derived from an EMBL/GenBank/DDBJ whole genome shotgun (WGS) entry which is preliminary data.</text>
</comment>
<dbReference type="OrthoDB" id="5513277at2"/>
<accession>A0A2K2FAZ2</accession>
<dbReference type="EMBL" id="NIOJ01000056">
    <property type="protein sequence ID" value="PNT95960.1"/>
    <property type="molecule type" value="Genomic_DNA"/>
</dbReference>
<keyword evidence="1" id="KW-0812">Transmembrane</keyword>
<evidence type="ECO:0000259" key="2">
    <source>
        <dbReference type="Pfam" id="PF12697"/>
    </source>
</evidence>
<organism evidence="3 4">
    <name type="scientific">Clostridium thermosuccinogenes</name>
    <dbReference type="NCBI Taxonomy" id="84032"/>
    <lineage>
        <taxon>Bacteria</taxon>
        <taxon>Bacillati</taxon>
        <taxon>Bacillota</taxon>
        <taxon>Clostridia</taxon>
        <taxon>Eubacteriales</taxon>
        <taxon>Clostridiaceae</taxon>
        <taxon>Clostridium</taxon>
    </lineage>
</organism>
<reference evidence="3 4" key="1">
    <citation type="submission" date="2017-06" db="EMBL/GenBank/DDBJ databases">
        <title>Investigating the central metabolism of Clostridium thermosuccinogenes.</title>
        <authorList>
            <person name="Koendjbiharie J.G."/>
            <person name="van Kranenburg R."/>
        </authorList>
    </citation>
    <scope>NUCLEOTIDE SEQUENCE [LARGE SCALE GENOMIC DNA]</scope>
    <source>
        <strain evidence="3 4">DSM 5806</strain>
    </source>
</reference>
<protein>
    <submittedName>
        <fullName evidence="3">Ndr family protein</fullName>
    </submittedName>
</protein>
<dbReference type="PANTHER" id="PTHR43689:SF8">
    <property type="entry name" value="ALPHA_BETA-HYDROLASES SUPERFAMILY PROTEIN"/>
    <property type="match status" value="1"/>
</dbReference>
<dbReference type="PRINTS" id="PR00111">
    <property type="entry name" value="ABHYDROLASE"/>
</dbReference>
<keyword evidence="1" id="KW-1133">Transmembrane helix</keyword>
<keyword evidence="1" id="KW-0472">Membrane</keyword>
<dbReference type="SUPFAM" id="SSF53474">
    <property type="entry name" value="alpha/beta-Hydrolases"/>
    <property type="match status" value="1"/>
</dbReference>
<feature type="transmembrane region" description="Helical" evidence="1">
    <location>
        <begin position="147"/>
        <end position="172"/>
    </location>
</feature>
<dbReference type="Pfam" id="PF12697">
    <property type="entry name" value="Abhydrolase_6"/>
    <property type="match status" value="1"/>
</dbReference>
<dbReference type="Gene3D" id="3.40.50.1820">
    <property type="entry name" value="alpha/beta hydrolase"/>
    <property type="match status" value="1"/>
</dbReference>
<keyword evidence="4" id="KW-1185">Reference proteome</keyword>
<dbReference type="InterPro" id="IPR029058">
    <property type="entry name" value="AB_hydrolase_fold"/>
</dbReference>
<dbReference type="PANTHER" id="PTHR43689">
    <property type="entry name" value="HYDROLASE"/>
    <property type="match status" value="1"/>
</dbReference>
<evidence type="ECO:0000313" key="3">
    <source>
        <dbReference type="EMBL" id="PNT95960.1"/>
    </source>
</evidence>